<organism evidence="2 3">
    <name type="scientific">Acinetobacter sichuanensis</name>
    <dbReference type="NCBI Taxonomy" id="2136183"/>
    <lineage>
        <taxon>Bacteria</taxon>
        <taxon>Pseudomonadati</taxon>
        <taxon>Pseudomonadota</taxon>
        <taxon>Gammaproteobacteria</taxon>
        <taxon>Moraxellales</taxon>
        <taxon>Moraxellaceae</taxon>
        <taxon>Acinetobacter</taxon>
    </lineage>
</organism>
<evidence type="ECO:0000313" key="1">
    <source>
        <dbReference type="EMBL" id="MFC2996056.1"/>
    </source>
</evidence>
<dbReference type="RefSeq" id="WP_107010052.1">
    <property type="nucleotide sequence ID" value="NZ_JBHRSF010000051.1"/>
</dbReference>
<dbReference type="AlphaFoldDB" id="A0A371YJK9"/>
<dbReference type="EMBL" id="PYIX02000069">
    <property type="protein sequence ID" value="RFC81642.1"/>
    <property type="molecule type" value="Genomic_DNA"/>
</dbReference>
<dbReference type="OrthoDB" id="6174556at2"/>
<dbReference type="Proteomes" id="UP000240957">
    <property type="component" value="Unassembled WGS sequence"/>
</dbReference>
<reference evidence="1" key="4">
    <citation type="submission" date="2024-09" db="EMBL/GenBank/DDBJ databases">
        <authorList>
            <person name="Sun Q."/>
            <person name="Mori K."/>
        </authorList>
    </citation>
    <scope>NUCLEOTIDE SEQUENCE</scope>
    <source>
        <strain evidence="1">KCTC 62575</strain>
    </source>
</reference>
<reference evidence="2 3" key="2">
    <citation type="submission" date="2018-08" db="EMBL/GenBank/DDBJ databases">
        <title>The draft genome of Acinetobacter sichuanensis strain WCHAc060041.</title>
        <authorList>
            <person name="Qin J."/>
            <person name="Feng Y."/>
            <person name="Zong Z."/>
        </authorList>
    </citation>
    <scope>NUCLEOTIDE SEQUENCE [LARGE SCALE GENOMIC DNA]</scope>
    <source>
        <strain evidence="2 3">WCHAc060041</strain>
    </source>
</reference>
<accession>A0A371YJK9</accession>
<dbReference type="EMBL" id="JBHRSF010000051">
    <property type="protein sequence ID" value="MFC2996056.1"/>
    <property type="molecule type" value="Genomic_DNA"/>
</dbReference>
<name>A0A371YJK9_9GAMM</name>
<comment type="caution">
    <text evidence="2">The sequence shown here is derived from an EMBL/GenBank/DDBJ whole genome shotgun (WGS) entry which is preliminary data.</text>
</comment>
<gene>
    <name evidence="1" type="ORF">ACFODO_12420</name>
    <name evidence="2" type="ORF">C9E89_020750</name>
</gene>
<reference evidence="1" key="1">
    <citation type="journal article" date="2014" name="Int. J. Syst. Evol. Microbiol.">
        <title>Complete genome of a new Firmicutes species belonging to the dominant human colonic microbiota ('Ruminococcus bicirculans') reveals two chromosomes and a selective capacity to utilize plant glucans.</title>
        <authorList>
            <consortium name="NISC Comparative Sequencing Program"/>
            <person name="Wegmann U."/>
            <person name="Louis P."/>
            <person name="Goesmann A."/>
            <person name="Henrissat B."/>
            <person name="Duncan S.H."/>
            <person name="Flint H.J."/>
        </authorList>
    </citation>
    <scope>NUCLEOTIDE SEQUENCE</scope>
    <source>
        <strain evidence="1">KCTC 62575</strain>
    </source>
</reference>
<protein>
    <submittedName>
        <fullName evidence="2">Uncharacterized protein</fullName>
    </submittedName>
</protein>
<proteinExistence type="predicted"/>
<dbReference type="Proteomes" id="UP001595455">
    <property type="component" value="Unassembled WGS sequence"/>
</dbReference>
<evidence type="ECO:0000313" key="2">
    <source>
        <dbReference type="EMBL" id="RFC81642.1"/>
    </source>
</evidence>
<keyword evidence="4" id="KW-1185">Reference proteome</keyword>
<evidence type="ECO:0000313" key="4">
    <source>
        <dbReference type="Proteomes" id="UP001595455"/>
    </source>
</evidence>
<reference evidence="4" key="3">
    <citation type="journal article" date="2019" name="Int. J. Syst. Evol. Microbiol.">
        <title>The Global Catalogue of Microorganisms (GCM) 10K type strain sequencing project: providing services to taxonomists for standard genome sequencing and annotation.</title>
        <authorList>
            <consortium name="The Broad Institute Genomics Platform"/>
            <consortium name="The Broad Institute Genome Sequencing Center for Infectious Disease"/>
            <person name="Wu L."/>
            <person name="Ma J."/>
        </authorList>
    </citation>
    <scope>NUCLEOTIDE SEQUENCE [LARGE SCALE GENOMIC DNA]</scope>
    <source>
        <strain evidence="4">KCTC 62575</strain>
    </source>
</reference>
<evidence type="ECO:0000313" key="3">
    <source>
        <dbReference type="Proteomes" id="UP000240957"/>
    </source>
</evidence>
<sequence>MPIITVKQTFKIAIENGNKVIEIKKGDQDVSDRIAEVAVNQLKVATFKAKGKQNESVSNVGTGKTTPES</sequence>